<feature type="region of interest" description="Disordered" evidence="2">
    <location>
        <begin position="1"/>
        <end position="22"/>
    </location>
</feature>
<dbReference type="EC" id="4.1.1.-" evidence="6"/>
<evidence type="ECO:0000313" key="6">
    <source>
        <dbReference type="EMBL" id="MDO1582495.1"/>
    </source>
</evidence>
<dbReference type="Pfam" id="PF20695">
    <property type="entry name" value="UbiD_N"/>
    <property type="match status" value="1"/>
</dbReference>
<proteinExistence type="inferred from homology"/>
<reference evidence="6" key="2">
    <citation type="submission" date="2023-07" db="EMBL/GenBank/DDBJ databases">
        <authorList>
            <person name="Sun H."/>
        </authorList>
    </citation>
    <scope>NUCLEOTIDE SEQUENCE</scope>
    <source>
        <strain evidence="6">05753</strain>
    </source>
</reference>
<dbReference type="InterPro" id="IPR002830">
    <property type="entry name" value="UbiD"/>
</dbReference>
<protein>
    <submittedName>
        <fullName evidence="6">UbiD family decarboxylase</fullName>
        <ecNumber evidence="6">4.1.1.-</ecNumber>
    </submittedName>
</protein>
<dbReference type="SUPFAM" id="SSF50475">
    <property type="entry name" value="FMN-binding split barrel"/>
    <property type="match status" value="1"/>
</dbReference>
<accession>A0ABT8SVP3</accession>
<dbReference type="Pfam" id="PF20696">
    <property type="entry name" value="UbiD_C"/>
    <property type="match status" value="1"/>
</dbReference>
<dbReference type="NCBIfam" id="TIGR00148">
    <property type="entry name" value="UbiD family decarboxylase"/>
    <property type="match status" value="1"/>
</dbReference>
<comment type="similarity">
    <text evidence="1">Belongs to the UbiD family.</text>
</comment>
<organism evidence="6 7">
    <name type="scientific">Rhizobium oryzicola</name>
    <dbReference type="NCBI Taxonomy" id="1232668"/>
    <lineage>
        <taxon>Bacteria</taxon>
        <taxon>Pseudomonadati</taxon>
        <taxon>Pseudomonadota</taxon>
        <taxon>Alphaproteobacteria</taxon>
        <taxon>Hyphomicrobiales</taxon>
        <taxon>Rhizobiaceae</taxon>
        <taxon>Rhizobium/Agrobacterium group</taxon>
        <taxon>Rhizobium</taxon>
    </lineage>
</organism>
<gene>
    <name evidence="6" type="ORF">Q2T52_10325</name>
</gene>
<feature type="domain" description="3-octaprenyl-4-hydroxybenzoate carboxy-lyase-like N-terminal" evidence="4">
    <location>
        <begin position="29"/>
        <end position="104"/>
    </location>
</feature>
<comment type="caution">
    <text evidence="6">The sequence shown here is derived from an EMBL/GenBank/DDBJ whole genome shotgun (WGS) entry which is preliminary data.</text>
</comment>
<name>A0ABT8SVP3_9HYPH</name>
<dbReference type="EMBL" id="JAUKWQ010000002">
    <property type="protein sequence ID" value="MDO1582495.1"/>
    <property type="molecule type" value="Genomic_DNA"/>
</dbReference>
<dbReference type="Pfam" id="PF01977">
    <property type="entry name" value="UbiD"/>
    <property type="match status" value="1"/>
</dbReference>
<evidence type="ECO:0000259" key="4">
    <source>
        <dbReference type="Pfam" id="PF20695"/>
    </source>
</evidence>
<dbReference type="InterPro" id="IPR049381">
    <property type="entry name" value="UbiD-like_C"/>
</dbReference>
<dbReference type="SUPFAM" id="SSF143968">
    <property type="entry name" value="UbiD C-terminal domain-like"/>
    <property type="match status" value="1"/>
</dbReference>
<feature type="domain" description="3-octaprenyl-4-hydroxybenzoate carboxy-lyase-like C-terminal" evidence="5">
    <location>
        <begin position="316"/>
        <end position="437"/>
    </location>
</feature>
<sequence>MTPASPQHRVPSSETSDAGLRDQSCRTMLEDLRQRGELLVVDEEVDPIFDLSALFSLTHDTHAVIANRVKGFDIPVFGNLLANRDRIALALDVPREGILQSLLASVQKPVTPVVVQKAPVQDVVLWQDVLVRLPVPTFFSKETGPYITAGLMVARDPETGLGNASYARLKILGPNEAMIGIAPNHHLAIMARKAAAKGEALPFAVVLGAHPIIQLAACLYLGLGDDEMHCAGALFGEPVRMARCKTSEVLVPAEAEIVIEGKIHADNPVKEGLVSEYHGMYEDYGSGVLATFDCLTMRKDAMFQVIEPGYHAEHIYLAAIPIAASLKAQLSRVILNVGDVAVTASGCGRTNVVIQIHNPRPGQARRAMAICWGAVSIVKTVTVVDSDVDPWDLEAVELAKSTRMRAERDILIVPGMTADRSEPQEDSFLVTKIGYDATCKSGDRKEGYDKALPPADSYERMRAVIAGLREGR</sequence>
<dbReference type="GO" id="GO:0016829">
    <property type="term" value="F:lyase activity"/>
    <property type="evidence" value="ECO:0007669"/>
    <property type="project" value="UniProtKB-KW"/>
</dbReference>
<evidence type="ECO:0000259" key="3">
    <source>
        <dbReference type="Pfam" id="PF01977"/>
    </source>
</evidence>
<keyword evidence="6" id="KW-0456">Lyase</keyword>
<reference evidence="6" key="1">
    <citation type="journal article" date="2015" name="Int. J. Syst. Evol. Microbiol.">
        <title>Rhizobium oryzicola sp. nov., potential plant-growth-promoting endophytic bacteria isolated from rice roots.</title>
        <authorList>
            <person name="Zhang X.X."/>
            <person name="Gao J.S."/>
            <person name="Cao Y.H."/>
            <person name="Sheirdil R.A."/>
            <person name="Wang X.C."/>
            <person name="Zhang L."/>
        </authorList>
    </citation>
    <scope>NUCLEOTIDE SEQUENCE</scope>
    <source>
        <strain evidence="6">05753</strain>
    </source>
</reference>
<dbReference type="PANTHER" id="PTHR30108:SF21">
    <property type="entry name" value="4-HYDROXYBENZOATE DECARBOXYLASE"/>
    <property type="match status" value="1"/>
</dbReference>
<evidence type="ECO:0000256" key="2">
    <source>
        <dbReference type="SAM" id="MobiDB-lite"/>
    </source>
</evidence>
<dbReference type="PANTHER" id="PTHR30108">
    <property type="entry name" value="3-OCTAPRENYL-4-HYDROXYBENZOATE CARBOXY-LYASE-RELATED"/>
    <property type="match status" value="1"/>
</dbReference>
<evidence type="ECO:0000259" key="5">
    <source>
        <dbReference type="Pfam" id="PF20696"/>
    </source>
</evidence>
<keyword evidence="7" id="KW-1185">Reference proteome</keyword>
<feature type="domain" description="3-octaprenyl-4-hydroxybenzoate carboxy-lyase-like Rift-related" evidence="3">
    <location>
        <begin position="116"/>
        <end position="310"/>
    </location>
</feature>
<evidence type="ECO:0000256" key="1">
    <source>
        <dbReference type="ARBA" id="ARBA00010021"/>
    </source>
</evidence>
<dbReference type="InterPro" id="IPR049383">
    <property type="entry name" value="UbiD-like_N"/>
</dbReference>
<dbReference type="InterPro" id="IPR048304">
    <property type="entry name" value="UbiD_Rift_dom"/>
</dbReference>
<dbReference type="Gene3D" id="3.40.1670.10">
    <property type="entry name" value="UbiD C-terminal domain-like"/>
    <property type="match status" value="1"/>
</dbReference>
<dbReference type="Proteomes" id="UP001169006">
    <property type="component" value="Unassembled WGS sequence"/>
</dbReference>
<evidence type="ECO:0000313" key="7">
    <source>
        <dbReference type="Proteomes" id="UP001169006"/>
    </source>
</evidence>